<dbReference type="AlphaFoldDB" id="A0A6C0CSH1"/>
<accession>A0A6C0CSH1</accession>
<reference evidence="1" key="1">
    <citation type="journal article" date="2020" name="Nature">
        <title>Giant virus diversity and host interactions through global metagenomics.</title>
        <authorList>
            <person name="Schulz F."/>
            <person name="Roux S."/>
            <person name="Paez-Espino D."/>
            <person name="Jungbluth S."/>
            <person name="Walsh D.A."/>
            <person name="Denef V.J."/>
            <person name="McMahon K.D."/>
            <person name="Konstantinidis K.T."/>
            <person name="Eloe-Fadrosh E.A."/>
            <person name="Kyrpides N.C."/>
            <person name="Woyke T."/>
        </authorList>
    </citation>
    <scope>NUCLEOTIDE SEQUENCE</scope>
    <source>
        <strain evidence="1">GVMAG-M-3300021962-46</strain>
    </source>
</reference>
<evidence type="ECO:0000313" key="1">
    <source>
        <dbReference type="EMBL" id="QHT07092.1"/>
    </source>
</evidence>
<evidence type="ECO:0008006" key="2">
    <source>
        <dbReference type="Google" id="ProtNLM"/>
    </source>
</evidence>
<dbReference type="EMBL" id="MN739479">
    <property type="protein sequence ID" value="QHT07092.1"/>
    <property type="molecule type" value="Genomic_DNA"/>
</dbReference>
<name>A0A6C0CSH1_9ZZZZ</name>
<protein>
    <recommendedName>
        <fullName evidence="2">Transposase</fullName>
    </recommendedName>
</protein>
<proteinExistence type="predicted"/>
<organism evidence="1">
    <name type="scientific">viral metagenome</name>
    <dbReference type="NCBI Taxonomy" id="1070528"/>
    <lineage>
        <taxon>unclassified sequences</taxon>
        <taxon>metagenomes</taxon>
        <taxon>organismal metagenomes</taxon>
    </lineage>
</organism>
<sequence length="562" mass="65889">MPSLDEKFILYCIKATGTRDNRGRKAENEVLQTELEDFYQKEFQPLLAHAEKHDLRNFTYLLPYLATQMHTGLHNNLKEHFITRLLRFINKTTATYEEGLTTEEVKKERRALKDALFANEPVPQRYMEWAEQHRNAMLPSSWDVSLPYDVKVFPVKYLTHSFYMNSVLEAQGFKLFQPMSMRSNIVPHYITFDTASLINLFADKGSKGAMLKQVKANQEEVWNRLFNLDKRIFRQKNYHFNFTLQTDGVGVSLLFVHRDYNGRKSCPCCATDDSYPFHYVEDLYDEQLESLKGRNIVGADPGKFNLLYLADGKGKKLRYTAFQRRTESLSKRNHRILLNEKARHGVTEKETELSEQNSKTVDYDKFKTYLIAKNKLNQELRSFYEQELYRKMKWRQFVYTQKSEDRFLNKMEEAYGEDAVIAYGDWSRTTQMKHFMPTKGVGLRKLVAKRFQTVSVNEFRTSKLCCRCHDELCHLRVKEDNINKKVFRCLVCNGCASSESKQPVFVTRDLNSAQNIRQLALDWLNERKRPSVFHRTEGLTFTLSREKVGQSVDFTVGKATVS</sequence>